<dbReference type="GO" id="GO:0003700">
    <property type="term" value="F:DNA-binding transcription factor activity"/>
    <property type="evidence" value="ECO:0007669"/>
    <property type="project" value="InterPro"/>
</dbReference>
<evidence type="ECO:0000259" key="5">
    <source>
        <dbReference type="PROSITE" id="PS50039"/>
    </source>
</evidence>
<dbReference type="EMBL" id="CVQI01028890">
    <property type="protein sequence ID" value="CRK36335.1"/>
    <property type="molecule type" value="Genomic_DNA"/>
</dbReference>
<dbReference type="Pfam" id="PF00250">
    <property type="entry name" value="Forkhead"/>
    <property type="match status" value="1"/>
</dbReference>
<feature type="domain" description="Fork-head" evidence="5">
    <location>
        <begin position="588"/>
        <end position="654"/>
    </location>
</feature>
<keyword evidence="4" id="KW-1133">Transmembrane helix</keyword>
<dbReference type="InterPro" id="IPR031563">
    <property type="entry name" value="MOT1/MOT2"/>
</dbReference>
<dbReference type="InterPro" id="IPR001766">
    <property type="entry name" value="Fork_head_dom"/>
</dbReference>
<dbReference type="SMART" id="SM00339">
    <property type="entry name" value="FH"/>
    <property type="match status" value="1"/>
</dbReference>
<evidence type="ECO:0000256" key="4">
    <source>
        <dbReference type="SAM" id="Phobius"/>
    </source>
</evidence>
<keyword evidence="4" id="KW-0812">Transmembrane</keyword>
<evidence type="ECO:0000313" key="6">
    <source>
        <dbReference type="EMBL" id="CRK36335.1"/>
    </source>
</evidence>
<gene>
    <name evidence="6" type="ORF">BN1723_004206</name>
</gene>
<feature type="compositionally biased region" description="Acidic residues" evidence="3">
    <location>
        <begin position="400"/>
        <end position="409"/>
    </location>
</feature>
<feature type="transmembrane region" description="Helical" evidence="4">
    <location>
        <begin position="69"/>
        <end position="87"/>
    </location>
</feature>
<organism evidence="6 7">
    <name type="scientific">Verticillium longisporum</name>
    <name type="common">Verticillium dahliae var. longisporum</name>
    <dbReference type="NCBI Taxonomy" id="100787"/>
    <lineage>
        <taxon>Eukaryota</taxon>
        <taxon>Fungi</taxon>
        <taxon>Dikarya</taxon>
        <taxon>Ascomycota</taxon>
        <taxon>Pezizomycotina</taxon>
        <taxon>Sordariomycetes</taxon>
        <taxon>Hypocreomycetidae</taxon>
        <taxon>Glomerellales</taxon>
        <taxon>Plectosphaerellaceae</taxon>
        <taxon>Verticillium</taxon>
    </lineage>
</organism>
<feature type="region of interest" description="Disordered" evidence="3">
    <location>
        <begin position="376"/>
        <end position="420"/>
    </location>
</feature>
<feature type="region of interest" description="Disordered" evidence="3">
    <location>
        <begin position="434"/>
        <end position="575"/>
    </location>
</feature>
<evidence type="ECO:0000256" key="2">
    <source>
        <dbReference type="PROSITE-ProRule" id="PRU00089"/>
    </source>
</evidence>
<feature type="region of interest" description="Disordered" evidence="3">
    <location>
        <begin position="922"/>
        <end position="941"/>
    </location>
</feature>
<name>A0A0G4MQI6_VERLO</name>
<reference evidence="7" key="1">
    <citation type="submission" date="2015-05" db="EMBL/GenBank/DDBJ databases">
        <authorList>
            <person name="Fogelqvist Johan"/>
        </authorList>
    </citation>
    <scope>NUCLEOTIDE SEQUENCE [LARGE SCALE GENOMIC DNA]</scope>
</reference>
<feature type="transmembrane region" description="Helical" evidence="4">
    <location>
        <begin position="279"/>
        <end position="302"/>
    </location>
</feature>
<keyword evidence="4" id="KW-0472">Membrane</keyword>
<protein>
    <recommendedName>
        <fullName evidence="5">Fork-head domain-containing protein</fullName>
    </recommendedName>
</protein>
<feature type="compositionally biased region" description="Low complexity" evidence="3">
    <location>
        <begin position="747"/>
        <end position="766"/>
    </location>
</feature>
<feature type="compositionally biased region" description="Polar residues" evidence="3">
    <location>
        <begin position="376"/>
        <end position="394"/>
    </location>
</feature>
<feature type="transmembrane region" description="Helical" evidence="4">
    <location>
        <begin position="314"/>
        <end position="333"/>
    </location>
</feature>
<feature type="compositionally biased region" description="Basic and acidic residues" evidence="3">
    <location>
        <begin position="545"/>
        <end position="564"/>
    </location>
</feature>
<feature type="compositionally biased region" description="Pro residues" evidence="3">
    <location>
        <begin position="735"/>
        <end position="746"/>
    </location>
</feature>
<dbReference type="Gene3D" id="1.10.10.10">
    <property type="entry name" value="Winged helix-like DNA-binding domain superfamily/Winged helix DNA-binding domain"/>
    <property type="match status" value="1"/>
</dbReference>
<evidence type="ECO:0000256" key="1">
    <source>
        <dbReference type="ARBA" id="ARBA00023125"/>
    </source>
</evidence>
<sequence length="1039" mass="110908">MKQQIHSFTMATMSFFEQLQRVHRHNVTTLRQSPVAEISGALGDLGTLLPLMIALAIQEDICLDSTLVFSGLFNVATGVIFGIPLPVQPMKAIAAAAIARPNTGFEDVIYAGQWVGLAVLLMSLTGFLQRFSAVVPIPIVKGIQLGAGLSLVMAAGSKIAGSHDRTPLLDYAAFVALVATQTLPRFPYALCMFVLCVAMALASVVHSGGWAALPGLRLWKPRYVLGFYDPTRSTEAMAMALGQLPLTTLNSVIAVSALATDLLPDMPTPSVTSMGISVGLMNLTGSWFGAMPVCHGAGGLAAQYRFGARSGASVVMLGLFKLFLGLFFGRSLINLLAEYPQSLLGIMVIAAGLELVKVGYSLNHGAPDLWENSIQQSQEGPTVLQDTSDSSSVLSPPAPSDDEDSEPEAGDTRPPKSAVDTTAEVDLEAMDADADADADADMDAPAEPEHVQVKGELGMDPQPEMLLPPIPKKRGPGRPPKNGIMSKREQRLLKKQAQEMARKTLPQPPPGEPPIKRKVGRPRKHPLPEDGGDRPEKRKYKPRKPKEEGGEGSDAERRAKEKKDKKVRPKSPPLELKIEDYTEEQLQKPNKNYGVLIDETLTAAHAEGRAEGLTLKQIYKRITLKYPWFYFHTETKGWESSVRHNLIGNEAFKKDDTTGLWSRVPGVELDAGKKRKATSPDRTLAPGYGPYAHPMYPPYTAAAPHMAPAAPGAPTYQHQPQAYHPQTYNTQQPQPARPPQYSPPGSVPVVSQAPQSVPAQPVAPAQLPGYGPAPAGVAQTSTYSSPYASRPLPANPAVKTEDGSAQVHGPPAAQPPALALSGVPIQPQPATNPQAVSTAQRVTQTPPVQSQQRHVIEPRLFRSVLGLKNGLVENMKKAKSPKGEAIVMSALNRCLGLKAAATENPALEDICMRGIQKVLDGYSGQSKSPTPGEPATAKANGPGSVFDPKVFAALVGFKNVSTNALKATVGESVAEAVALSAIDRVLGLAEASIVPPKAPPRDGSPPEAGKQSSYEVIETRLMANVRQMLLGLNQKLHGA</sequence>
<dbReference type="InterPro" id="IPR036388">
    <property type="entry name" value="WH-like_DNA-bd_sf"/>
</dbReference>
<keyword evidence="2" id="KW-0539">Nucleus</keyword>
<accession>A0A0G4MQI6</accession>
<feature type="transmembrane region" description="Helical" evidence="4">
    <location>
        <begin position="108"/>
        <end position="128"/>
    </location>
</feature>
<evidence type="ECO:0000256" key="3">
    <source>
        <dbReference type="SAM" id="MobiDB-lite"/>
    </source>
</evidence>
<dbReference type="SUPFAM" id="SSF46785">
    <property type="entry name" value="Winged helix' DNA-binding domain"/>
    <property type="match status" value="1"/>
</dbReference>
<feature type="compositionally biased region" description="Basic and acidic residues" evidence="3">
    <location>
        <begin position="486"/>
        <end position="502"/>
    </location>
</feature>
<feature type="region of interest" description="Disordered" evidence="3">
    <location>
        <begin position="725"/>
        <end position="812"/>
    </location>
</feature>
<dbReference type="GO" id="GO:0005634">
    <property type="term" value="C:nucleus"/>
    <property type="evidence" value="ECO:0007669"/>
    <property type="project" value="UniProtKB-SubCell"/>
</dbReference>
<dbReference type="PANTHER" id="PTHR31970">
    <property type="match status" value="1"/>
</dbReference>
<feature type="transmembrane region" description="Helical" evidence="4">
    <location>
        <begin position="192"/>
        <end position="216"/>
    </location>
</feature>
<comment type="subcellular location">
    <subcellularLocation>
        <location evidence="2">Nucleus</location>
    </subcellularLocation>
</comment>
<dbReference type="AlphaFoldDB" id="A0A0G4MQI6"/>
<dbReference type="InterPro" id="IPR036390">
    <property type="entry name" value="WH_DNA-bd_sf"/>
</dbReference>
<feature type="compositionally biased region" description="Polar residues" evidence="3">
    <location>
        <begin position="778"/>
        <end position="787"/>
    </location>
</feature>
<dbReference type="Proteomes" id="UP000045706">
    <property type="component" value="Unassembled WGS sequence"/>
</dbReference>
<dbReference type="GO" id="GO:0015098">
    <property type="term" value="F:molybdate ion transmembrane transporter activity"/>
    <property type="evidence" value="ECO:0007669"/>
    <property type="project" value="InterPro"/>
</dbReference>
<feature type="compositionally biased region" description="Basic residues" evidence="3">
    <location>
        <begin position="516"/>
        <end position="525"/>
    </location>
</feature>
<feature type="DNA-binding region" description="Fork-head" evidence="2">
    <location>
        <begin position="588"/>
        <end position="654"/>
    </location>
</feature>
<dbReference type="GO" id="GO:0043565">
    <property type="term" value="F:sequence-specific DNA binding"/>
    <property type="evidence" value="ECO:0007669"/>
    <property type="project" value="InterPro"/>
</dbReference>
<feature type="compositionally biased region" description="Basic and acidic residues" evidence="3">
    <location>
        <begin position="526"/>
        <end position="536"/>
    </location>
</feature>
<keyword evidence="1 2" id="KW-0238">DNA-binding</keyword>
<proteinExistence type="predicted"/>
<dbReference type="Pfam" id="PF16983">
    <property type="entry name" value="MFS_MOT1"/>
    <property type="match status" value="2"/>
</dbReference>
<dbReference type="PANTHER" id="PTHR31970:SF9">
    <property type="entry name" value="MOLYBDATE TRANSPORTER 2"/>
    <property type="match status" value="1"/>
</dbReference>
<dbReference type="PROSITE" id="PS50039">
    <property type="entry name" value="FORK_HEAD_3"/>
    <property type="match status" value="1"/>
</dbReference>
<feature type="compositionally biased region" description="Acidic residues" evidence="3">
    <location>
        <begin position="434"/>
        <end position="446"/>
    </location>
</feature>
<evidence type="ECO:0000313" key="7">
    <source>
        <dbReference type="Proteomes" id="UP000045706"/>
    </source>
</evidence>